<dbReference type="OrthoDB" id="8953942at2759"/>
<evidence type="ECO:0000259" key="12">
    <source>
        <dbReference type="PROSITE" id="PS50157"/>
    </source>
</evidence>
<dbReference type="PROSITE" id="PS00028">
    <property type="entry name" value="ZINC_FINGER_C2H2_1"/>
    <property type="match status" value="3"/>
</dbReference>
<feature type="domain" description="C2H2-type" evidence="12">
    <location>
        <begin position="294"/>
        <end position="321"/>
    </location>
</feature>
<dbReference type="GO" id="GO:0010564">
    <property type="term" value="P:regulation of cell cycle process"/>
    <property type="evidence" value="ECO:0007669"/>
    <property type="project" value="TreeGrafter"/>
</dbReference>
<evidence type="ECO:0000313" key="14">
    <source>
        <dbReference type="Proteomes" id="UP000245119"/>
    </source>
</evidence>
<feature type="region of interest" description="Disordered" evidence="11">
    <location>
        <begin position="483"/>
        <end position="518"/>
    </location>
</feature>
<evidence type="ECO:0000256" key="5">
    <source>
        <dbReference type="ARBA" id="ARBA00022833"/>
    </source>
</evidence>
<dbReference type="GO" id="GO:0005634">
    <property type="term" value="C:nucleus"/>
    <property type="evidence" value="ECO:0007669"/>
    <property type="project" value="UniProtKB-SubCell"/>
</dbReference>
<dbReference type="Proteomes" id="UP000245119">
    <property type="component" value="Linkage Group LG8"/>
</dbReference>
<dbReference type="Pfam" id="PF00096">
    <property type="entry name" value="zf-C2H2"/>
    <property type="match status" value="2"/>
</dbReference>
<evidence type="ECO:0000256" key="8">
    <source>
        <dbReference type="ARBA" id="ARBA00023163"/>
    </source>
</evidence>
<dbReference type="InterPro" id="IPR036236">
    <property type="entry name" value="Znf_C2H2_sf"/>
</dbReference>
<evidence type="ECO:0000256" key="10">
    <source>
        <dbReference type="PROSITE-ProRule" id="PRU00042"/>
    </source>
</evidence>
<dbReference type="STRING" id="400727.A0A2T7P045"/>
<evidence type="ECO:0000256" key="2">
    <source>
        <dbReference type="ARBA" id="ARBA00022723"/>
    </source>
</evidence>
<keyword evidence="8" id="KW-0804">Transcription</keyword>
<evidence type="ECO:0000256" key="3">
    <source>
        <dbReference type="ARBA" id="ARBA00022737"/>
    </source>
</evidence>
<dbReference type="PANTHER" id="PTHR15065">
    <property type="entry name" value="INSULINOMA-ASSOCIATED 1"/>
    <property type="match status" value="1"/>
</dbReference>
<feature type="region of interest" description="Disordered" evidence="11">
    <location>
        <begin position="153"/>
        <end position="199"/>
    </location>
</feature>
<evidence type="ECO:0000256" key="6">
    <source>
        <dbReference type="ARBA" id="ARBA00023015"/>
    </source>
</evidence>
<feature type="region of interest" description="Disordered" evidence="11">
    <location>
        <begin position="314"/>
        <end position="343"/>
    </location>
</feature>
<accession>A0A2T7P045</accession>
<name>A0A2T7P045_POMCA</name>
<feature type="compositionally biased region" description="Polar residues" evidence="11">
    <location>
        <begin position="153"/>
        <end position="164"/>
    </location>
</feature>
<dbReference type="InterPro" id="IPR013087">
    <property type="entry name" value="Znf_C2H2_type"/>
</dbReference>
<dbReference type="InterPro" id="IPR042972">
    <property type="entry name" value="INSM1/2"/>
</dbReference>
<dbReference type="PANTHER" id="PTHR15065:SF4">
    <property type="entry name" value="LD18634P"/>
    <property type="match status" value="1"/>
</dbReference>
<keyword evidence="6" id="KW-0805">Transcription regulation</keyword>
<comment type="subcellular location">
    <subcellularLocation>
        <location evidence="1">Nucleus</location>
    </subcellularLocation>
</comment>
<keyword evidence="14" id="KW-1185">Reference proteome</keyword>
<keyword evidence="3" id="KW-0677">Repeat</keyword>
<evidence type="ECO:0000256" key="9">
    <source>
        <dbReference type="ARBA" id="ARBA00023242"/>
    </source>
</evidence>
<dbReference type="FunFam" id="3.30.160.60:FF:000488">
    <property type="entry name" value="Insulinoma-associated protein 2"/>
    <property type="match status" value="1"/>
</dbReference>
<dbReference type="GO" id="GO:0008270">
    <property type="term" value="F:zinc ion binding"/>
    <property type="evidence" value="ECO:0007669"/>
    <property type="project" value="UniProtKB-KW"/>
</dbReference>
<proteinExistence type="predicted"/>
<evidence type="ECO:0000256" key="1">
    <source>
        <dbReference type="ARBA" id="ARBA00004123"/>
    </source>
</evidence>
<dbReference type="GO" id="GO:0000978">
    <property type="term" value="F:RNA polymerase II cis-regulatory region sequence-specific DNA binding"/>
    <property type="evidence" value="ECO:0007669"/>
    <property type="project" value="TreeGrafter"/>
</dbReference>
<keyword evidence="2" id="KW-0479">Metal-binding</keyword>
<reference evidence="13 14" key="1">
    <citation type="submission" date="2018-04" db="EMBL/GenBank/DDBJ databases">
        <title>The genome of golden apple snail Pomacea canaliculata provides insight into stress tolerance and invasive adaptation.</title>
        <authorList>
            <person name="Liu C."/>
            <person name="Liu B."/>
            <person name="Ren Y."/>
            <person name="Zhang Y."/>
            <person name="Wang H."/>
            <person name="Li S."/>
            <person name="Jiang F."/>
            <person name="Yin L."/>
            <person name="Zhang G."/>
            <person name="Qian W."/>
            <person name="Fan W."/>
        </authorList>
    </citation>
    <scope>NUCLEOTIDE SEQUENCE [LARGE SCALE GENOMIC DNA]</scope>
    <source>
        <strain evidence="13">SZHN2017</strain>
        <tissue evidence="13">Muscle</tissue>
    </source>
</reference>
<protein>
    <recommendedName>
        <fullName evidence="12">C2H2-type domain-containing protein</fullName>
    </recommendedName>
</protein>
<evidence type="ECO:0000313" key="13">
    <source>
        <dbReference type="EMBL" id="PVD26797.1"/>
    </source>
</evidence>
<keyword evidence="4 10" id="KW-0863">Zinc-finger</keyword>
<dbReference type="GO" id="GO:0017053">
    <property type="term" value="C:transcription repressor complex"/>
    <property type="evidence" value="ECO:0007669"/>
    <property type="project" value="TreeGrafter"/>
</dbReference>
<dbReference type="Gene3D" id="3.30.160.60">
    <property type="entry name" value="Classic Zinc Finger"/>
    <property type="match status" value="2"/>
</dbReference>
<dbReference type="EMBL" id="PZQS01000008">
    <property type="protein sequence ID" value="PVD26797.1"/>
    <property type="molecule type" value="Genomic_DNA"/>
</dbReference>
<sequence>MPRGFLVKRSKHLTVFSYRDRRYSDDERCSDSGSELDSPYPCFGSPDSGYSASPVALTAKEKASTWDRENSQNLSNAWSPMIAKGAAVQPPVSPALNLSAPCTPAEKRMASPRTTTLLTVGRTPGGNPSPLAFTAFDTLSLCADKVLGSNLYTPSKRSTSLSPAPNSPSRKRTGSGGGGETAEGAPGTAKKCQSTPKKPKAARKINFDIVDTTSPVSGTIIRELSDSDEEGKVTVYGDIEPSFNVVEITPEARAELEKIENKLGDYICQLCKEVYEDAFQLAQHRCSRIVHVEYRCPECDKVFNCPANLASHRRWHKPRPASSSSSSTGKERSPATGSRTLVPASAVLNTPSTASPPHGEKVPAGSFITGMVPTATTDPEKLLLMRFGEGKRGAASEVERKLDVAVTAAKAVDGEVEQYFGCDTCGKKFRRQAYLRKHTLIHLNGGAGEGDASTCHLDPCQVCGKILLNENARAKHDAEHVNQQNNNVINNNNNSSSSPTTNISSPAVNVNNNNNNNKPVPMDNNNLNVNYVAQTSPLSILSTHIPAASTITPTSTTAAATKVMSCAICGLTCAGKVAMDKHGYSPSQSRPIYPPPSRELFLLRSVTCQETTGWLAGLNAYPNTCKLHADGEREKGTKSH</sequence>
<feature type="domain" description="C2H2-type" evidence="12">
    <location>
        <begin position="420"/>
        <end position="442"/>
    </location>
</feature>
<dbReference type="PROSITE" id="PS50157">
    <property type="entry name" value="ZINC_FINGER_C2H2_2"/>
    <property type="match status" value="2"/>
</dbReference>
<dbReference type="SMART" id="SM00355">
    <property type="entry name" value="ZnF_C2H2"/>
    <property type="match status" value="4"/>
</dbReference>
<dbReference type="AlphaFoldDB" id="A0A2T7P045"/>
<evidence type="ECO:0000256" key="11">
    <source>
        <dbReference type="SAM" id="MobiDB-lite"/>
    </source>
</evidence>
<organism evidence="13 14">
    <name type="scientific">Pomacea canaliculata</name>
    <name type="common">Golden apple snail</name>
    <dbReference type="NCBI Taxonomy" id="400727"/>
    <lineage>
        <taxon>Eukaryota</taxon>
        <taxon>Metazoa</taxon>
        <taxon>Spiralia</taxon>
        <taxon>Lophotrochozoa</taxon>
        <taxon>Mollusca</taxon>
        <taxon>Gastropoda</taxon>
        <taxon>Caenogastropoda</taxon>
        <taxon>Architaenioglossa</taxon>
        <taxon>Ampullarioidea</taxon>
        <taxon>Ampullariidae</taxon>
        <taxon>Pomacea</taxon>
    </lineage>
</organism>
<keyword evidence="9" id="KW-0539">Nucleus</keyword>
<evidence type="ECO:0000256" key="4">
    <source>
        <dbReference type="ARBA" id="ARBA00022771"/>
    </source>
</evidence>
<keyword evidence="7" id="KW-0238">DNA-binding</keyword>
<comment type="caution">
    <text evidence="13">The sequence shown here is derived from an EMBL/GenBank/DDBJ whole genome shotgun (WGS) entry which is preliminary data.</text>
</comment>
<keyword evidence="5" id="KW-0862">Zinc</keyword>
<evidence type="ECO:0000256" key="7">
    <source>
        <dbReference type="ARBA" id="ARBA00023125"/>
    </source>
</evidence>
<feature type="region of interest" description="Disordered" evidence="11">
    <location>
        <begin position="22"/>
        <end position="42"/>
    </location>
</feature>
<dbReference type="GO" id="GO:0001227">
    <property type="term" value="F:DNA-binding transcription repressor activity, RNA polymerase II-specific"/>
    <property type="evidence" value="ECO:0007669"/>
    <property type="project" value="TreeGrafter"/>
</dbReference>
<dbReference type="SUPFAM" id="SSF57667">
    <property type="entry name" value="beta-beta-alpha zinc fingers"/>
    <property type="match status" value="2"/>
</dbReference>
<gene>
    <name evidence="13" type="ORF">C0Q70_14476</name>
</gene>
<dbReference type="GO" id="GO:0030182">
    <property type="term" value="P:neuron differentiation"/>
    <property type="evidence" value="ECO:0007669"/>
    <property type="project" value="TreeGrafter"/>
</dbReference>